<accession>A0ABV9VGS1</accession>
<dbReference type="Gene3D" id="2.60.120.200">
    <property type="match status" value="2"/>
</dbReference>
<gene>
    <name evidence="5" type="ORF">ACFPL4_30750</name>
</gene>
<feature type="signal peptide" evidence="3">
    <location>
        <begin position="1"/>
        <end position="32"/>
    </location>
</feature>
<keyword evidence="6" id="KW-1185">Reference proteome</keyword>
<keyword evidence="1 3" id="KW-0732">Signal</keyword>
<comment type="caution">
    <text evidence="5">The sequence shown here is derived from an EMBL/GenBank/DDBJ whole genome shotgun (WGS) entry which is preliminary data.</text>
</comment>
<dbReference type="InterPro" id="IPR013320">
    <property type="entry name" value="ConA-like_dom_sf"/>
</dbReference>
<evidence type="ECO:0000313" key="5">
    <source>
        <dbReference type="EMBL" id="MFC4982671.1"/>
    </source>
</evidence>
<sequence>MITHSGRRARTTAVVTGLVGVLLAATPGVAMAAGENLPPLRPSIDALTVDRTKACSDEPVHVSQAPELRATVEDTTEDNEEWETNRAGAEFEAWWTDTDGAQQRRTYASSILHSPITQLWRTPSDLPADTVVSWHVRAVDDEGATSAWSDETPGTPCRFIIDTVSPEPATVVSAQYPDDDSGWHDGAGVYGSFTFDSPSEDVVEYVYSVLGSAPGRVRPEEPGGPATIRWMPEDSGVYYLQVRAVDRAGRSSSQVTHYMRVAAGRAPVAHWPLGDPAGSHKAAAESGPAARAEDGVLFGAPAPARTGLTSAVTLDGRGNSYLTPDAPAADTEKTFALSAWVRPAATDAPMTVASQDAADGASAFTLGLRPAADGPATWAFRYGTTTLTGGSASAGGWAHLTGLYDTEDSTLHLYVNGKKVASETGVAPVAAPGAFQIGRARGDSGERWKGEAADVRVWDRVVSRKEVERLGSRPADLVAAWDIERSDDGVVPDRDGGQPLTLHGGAGFYTPDYDACFEDPECTEFPASALDGNDHLDLDGTDGYAATSGPVVDTADSFSVGLRVRFADTTPHRPMTVLSQGDADSDAFKVRYDPAGSEWQLIVTPSSEQGAEETVIAGAGAPTDHTDEAVVVYDDSEGHITLYVNGEAVATAEFNASWSATGPLQIGRGHTVDGGWGEYFHGGADTVRVFGGALSASQVNSFAYLN</sequence>
<reference evidence="6" key="1">
    <citation type="journal article" date="2019" name="Int. J. Syst. Evol. Microbiol.">
        <title>The Global Catalogue of Microorganisms (GCM) 10K type strain sequencing project: providing services to taxonomists for standard genome sequencing and annotation.</title>
        <authorList>
            <consortium name="The Broad Institute Genomics Platform"/>
            <consortium name="The Broad Institute Genome Sequencing Center for Infectious Disease"/>
            <person name="Wu L."/>
            <person name="Ma J."/>
        </authorList>
    </citation>
    <scope>NUCLEOTIDE SEQUENCE [LARGE SCALE GENOMIC DNA]</scope>
    <source>
        <strain evidence="6">ICMP 257</strain>
    </source>
</reference>
<dbReference type="SUPFAM" id="SSF49899">
    <property type="entry name" value="Concanavalin A-like lectins/glucanases"/>
    <property type="match status" value="2"/>
</dbReference>
<dbReference type="Pfam" id="PF13385">
    <property type="entry name" value="Laminin_G_3"/>
    <property type="match status" value="2"/>
</dbReference>
<protein>
    <submittedName>
        <fullName evidence="5">LamG domain-containing protein</fullName>
    </submittedName>
</protein>
<dbReference type="RefSeq" id="WP_078597991.1">
    <property type="nucleotide sequence ID" value="NZ_JBHSJE010000012.1"/>
</dbReference>
<evidence type="ECO:0000256" key="2">
    <source>
        <dbReference type="ARBA" id="ARBA00023157"/>
    </source>
</evidence>
<feature type="domain" description="LamG-like jellyroll fold" evidence="4">
    <location>
        <begin position="333"/>
        <end position="465"/>
    </location>
</feature>
<feature type="chain" id="PRO_5045417317" evidence="3">
    <location>
        <begin position="33"/>
        <end position="706"/>
    </location>
</feature>
<name>A0ABV9VGS1_STRAZ</name>
<evidence type="ECO:0000256" key="3">
    <source>
        <dbReference type="SAM" id="SignalP"/>
    </source>
</evidence>
<dbReference type="SMART" id="SM00560">
    <property type="entry name" value="LamGL"/>
    <property type="match status" value="2"/>
</dbReference>
<dbReference type="GeneID" id="96256912"/>
<evidence type="ECO:0000259" key="4">
    <source>
        <dbReference type="SMART" id="SM00560"/>
    </source>
</evidence>
<dbReference type="Proteomes" id="UP001595908">
    <property type="component" value="Unassembled WGS sequence"/>
</dbReference>
<keyword evidence="2" id="KW-1015">Disulfide bond</keyword>
<dbReference type="PANTHER" id="PTHR46943">
    <property type="entry name" value="PENTRAXIN-RELATED PROTEIN PTX3"/>
    <property type="match status" value="1"/>
</dbReference>
<dbReference type="InterPro" id="IPR042837">
    <property type="entry name" value="PTX3"/>
</dbReference>
<evidence type="ECO:0000256" key="1">
    <source>
        <dbReference type="ARBA" id="ARBA00022729"/>
    </source>
</evidence>
<evidence type="ECO:0000313" key="6">
    <source>
        <dbReference type="Proteomes" id="UP001595908"/>
    </source>
</evidence>
<dbReference type="InterPro" id="IPR006558">
    <property type="entry name" value="LamG-like"/>
</dbReference>
<feature type="domain" description="LamG-like jellyroll fold" evidence="4">
    <location>
        <begin position="556"/>
        <end position="697"/>
    </location>
</feature>
<organism evidence="5 6">
    <name type="scientific">Streptomyces atroolivaceus</name>
    <dbReference type="NCBI Taxonomy" id="66869"/>
    <lineage>
        <taxon>Bacteria</taxon>
        <taxon>Bacillati</taxon>
        <taxon>Actinomycetota</taxon>
        <taxon>Actinomycetes</taxon>
        <taxon>Kitasatosporales</taxon>
        <taxon>Streptomycetaceae</taxon>
        <taxon>Streptomyces</taxon>
    </lineage>
</organism>
<dbReference type="EMBL" id="JBHSJE010000012">
    <property type="protein sequence ID" value="MFC4982671.1"/>
    <property type="molecule type" value="Genomic_DNA"/>
</dbReference>
<proteinExistence type="predicted"/>
<dbReference type="PANTHER" id="PTHR46943:SF1">
    <property type="entry name" value="PENTRAXIN-RELATED PROTEIN PTX3"/>
    <property type="match status" value="1"/>
</dbReference>